<dbReference type="InterPro" id="IPR050925">
    <property type="entry name" value="Rhomboid_protease_S54"/>
</dbReference>
<dbReference type="PANTHER" id="PTHR43731">
    <property type="entry name" value="RHOMBOID PROTEASE"/>
    <property type="match status" value="1"/>
</dbReference>
<evidence type="ECO:0000256" key="1">
    <source>
        <dbReference type="ARBA" id="ARBA00004141"/>
    </source>
</evidence>
<sequence length="236" mass="25869">MFSQPGYLDRARLITKHYGPLWTAILYGVPLTNLAVHLAWLLALHPALASLPLPFDRRRLRDFLHRNFMLRPGAALEPLTLLTSAFSHIQPLHLFVNMSTYNTYARNLYVMGTSPLRFVLLALGSGLAASAAFVLNARRRRRAGKSDAANTAVGASGILTGFGTALAVMYPTMRVRLSGTRVMLSLREVLVAMFAVDVLCLGTETETGVGHSGHVGGALFGLVYALGRKYLRYRNL</sequence>
<evidence type="ECO:0000313" key="9">
    <source>
        <dbReference type="EMBL" id="KAF9882397.1"/>
    </source>
</evidence>
<dbReference type="RefSeq" id="XP_038751858.1">
    <property type="nucleotide sequence ID" value="XM_038883153.1"/>
</dbReference>
<evidence type="ECO:0000256" key="5">
    <source>
        <dbReference type="ARBA" id="ARBA00022989"/>
    </source>
</evidence>
<evidence type="ECO:0000259" key="8">
    <source>
        <dbReference type="Pfam" id="PF01694"/>
    </source>
</evidence>
<gene>
    <name evidence="9" type="ORF">CkaCkLH20_00433</name>
</gene>
<evidence type="ECO:0000256" key="4">
    <source>
        <dbReference type="ARBA" id="ARBA00022801"/>
    </source>
</evidence>
<reference evidence="9" key="2">
    <citation type="submission" date="2020-11" db="EMBL/GenBank/DDBJ databases">
        <title>Whole genome sequencing of Colletotrichum sp.</title>
        <authorList>
            <person name="Li H."/>
        </authorList>
    </citation>
    <scope>NUCLEOTIDE SEQUENCE</scope>
    <source>
        <strain evidence="9">CkLH20</strain>
    </source>
</reference>
<name>A0A9P6IGZ7_9PEZI</name>
<keyword evidence="10" id="KW-1185">Reference proteome</keyword>
<dbReference type="GO" id="GO:0004252">
    <property type="term" value="F:serine-type endopeptidase activity"/>
    <property type="evidence" value="ECO:0007669"/>
    <property type="project" value="InterPro"/>
</dbReference>
<feature type="transmembrane region" description="Helical" evidence="7">
    <location>
        <begin position="148"/>
        <end position="170"/>
    </location>
</feature>
<feature type="domain" description="Peptidase S54 rhomboid" evidence="8">
    <location>
        <begin position="79"/>
        <end position="226"/>
    </location>
</feature>
<evidence type="ECO:0000256" key="3">
    <source>
        <dbReference type="ARBA" id="ARBA00022692"/>
    </source>
</evidence>
<evidence type="ECO:0000256" key="6">
    <source>
        <dbReference type="ARBA" id="ARBA00023136"/>
    </source>
</evidence>
<dbReference type="Gene3D" id="1.20.1540.10">
    <property type="entry name" value="Rhomboid-like"/>
    <property type="match status" value="1"/>
</dbReference>
<dbReference type="InterPro" id="IPR035952">
    <property type="entry name" value="Rhomboid-like_sf"/>
</dbReference>
<comment type="subcellular location">
    <subcellularLocation>
        <location evidence="1">Membrane</location>
        <topology evidence="1">Multi-pass membrane protein</topology>
    </subcellularLocation>
</comment>
<keyword evidence="5 7" id="KW-1133">Transmembrane helix</keyword>
<keyword evidence="4" id="KW-0378">Hydrolase</keyword>
<dbReference type="AlphaFoldDB" id="A0A9P6IGZ7"/>
<evidence type="ECO:0000256" key="2">
    <source>
        <dbReference type="ARBA" id="ARBA00009045"/>
    </source>
</evidence>
<dbReference type="Proteomes" id="UP000781932">
    <property type="component" value="Unassembled WGS sequence"/>
</dbReference>
<feature type="transmembrane region" description="Helical" evidence="7">
    <location>
        <begin position="116"/>
        <end position="136"/>
    </location>
</feature>
<keyword evidence="6 7" id="KW-0472">Membrane</keyword>
<comment type="similarity">
    <text evidence="2">Belongs to the peptidase S54 family.</text>
</comment>
<protein>
    <submittedName>
        <fullName evidence="9">Rhomboid family protein</fullName>
    </submittedName>
</protein>
<organism evidence="9 10">
    <name type="scientific">Colletotrichum karsti</name>
    <dbReference type="NCBI Taxonomy" id="1095194"/>
    <lineage>
        <taxon>Eukaryota</taxon>
        <taxon>Fungi</taxon>
        <taxon>Dikarya</taxon>
        <taxon>Ascomycota</taxon>
        <taxon>Pezizomycotina</taxon>
        <taxon>Sordariomycetes</taxon>
        <taxon>Hypocreomycetidae</taxon>
        <taxon>Glomerellales</taxon>
        <taxon>Glomerellaceae</taxon>
        <taxon>Colletotrichum</taxon>
        <taxon>Colletotrichum boninense species complex</taxon>
    </lineage>
</organism>
<proteinExistence type="inferred from homology"/>
<feature type="transmembrane region" description="Helical" evidence="7">
    <location>
        <begin position="208"/>
        <end position="227"/>
    </location>
</feature>
<dbReference type="SUPFAM" id="SSF144091">
    <property type="entry name" value="Rhomboid-like"/>
    <property type="match status" value="1"/>
</dbReference>
<dbReference type="PANTHER" id="PTHR43731:SF14">
    <property type="entry name" value="PRESENILIN-ASSOCIATED RHOMBOID-LIKE PROTEIN, MITOCHONDRIAL"/>
    <property type="match status" value="1"/>
</dbReference>
<reference evidence="9" key="1">
    <citation type="submission" date="2020-03" db="EMBL/GenBank/DDBJ databases">
        <authorList>
            <person name="He L."/>
        </authorList>
    </citation>
    <scope>NUCLEOTIDE SEQUENCE</scope>
    <source>
        <strain evidence="9">CkLH20</strain>
    </source>
</reference>
<accession>A0A9P6IGZ7</accession>
<dbReference type="InterPro" id="IPR022764">
    <property type="entry name" value="Peptidase_S54_rhomboid_dom"/>
</dbReference>
<evidence type="ECO:0000313" key="10">
    <source>
        <dbReference type="Proteomes" id="UP000781932"/>
    </source>
</evidence>
<keyword evidence="3 7" id="KW-0812">Transmembrane</keyword>
<dbReference type="OrthoDB" id="418595at2759"/>
<comment type="caution">
    <text evidence="9">The sequence shown here is derived from an EMBL/GenBank/DDBJ whole genome shotgun (WGS) entry which is preliminary data.</text>
</comment>
<dbReference type="Pfam" id="PF01694">
    <property type="entry name" value="Rhomboid"/>
    <property type="match status" value="1"/>
</dbReference>
<dbReference type="GO" id="GO:0016020">
    <property type="term" value="C:membrane"/>
    <property type="evidence" value="ECO:0007669"/>
    <property type="project" value="UniProtKB-SubCell"/>
</dbReference>
<dbReference type="GeneID" id="62156227"/>
<evidence type="ECO:0000256" key="7">
    <source>
        <dbReference type="SAM" id="Phobius"/>
    </source>
</evidence>
<dbReference type="EMBL" id="JAATWM020000001">
    <property type="protein sequence ID" value="KAF9882397.1"/>
    <property type="molecule type" value="Genomic_DNA"/>
</dbReference>